<keyword evidence="5" id="KW-0479">Metal-binding</keyword>
<evidence type="ECO:0000313" key="8">
    <source>
        <dbReference type="EMBL" id="ODM99726.1"/>
    </source>
</evidence>
<comment type="similarity">
    <text evidence="1">Belongs to the DNA/RNA non-specific endonuclease family.</text>
</comment>
<feature type="binding site" evidence="5">
    <location>
        <position position="188"/>
    </location>
    <ligand>
        <name>Mg(2+)</name>
        <dbReference type="ChEBI" id="CHEBI:18420"/>
        <note>catalytic</note>
    </ligand>
</feature>
<organism evidence="8 9">
    <name type="scientific">Orchesella cincta</name>
    <name type="common">Springtail</name>
    <name type="synonym">Podura cincta</name>
    <dbReference type="NCBI Taxonomy" id="48709"/>
    <lineage>
        <taxon>Eukaryota</taxon>
        <taxon>Metazoa</taxon>
        <taxon>Ecdysozoa</taxon>
        <taxon>Arthropoda</taxon>
        <taxon>Hexapoda</taxon>
        <taxon>Collembola</taxon>
        <taxon>Entomobryomorpha</taxon>
        <taxon>Entomobryoidea</taxon>
        <taxon>Orchesellidae</taxon>
        <taxon>Orchesellinae</taxon>
        <taxon>Orchesella</taxon>
    </lineage>
</organism>
<dbReference type="FunFam" id="3.40.570.10:FF:000007">
    <property type="entry name" value="Alkaline nuclease"/>
    <property type="match status" value="1"/>
</dbReference>
<protein>
    <submittedName>
        <fullName evidence="8">Nuclease EXOG, mitochondrial</fullName>
    </submittedName>
</protein>
<feature type="chain" id="PRO_5008904963" evidence="6">
    <location>
        <begin position="26"/>
        <end position="333"/>
    </location>
</feature>
<dbReference type="SUPFAM" id="SSF54060">
    <property type="entry name" value="His-Me finger endonucleases"/>
    <property type="match status" value="1"/>
</dbReference>
<evidence type="ECO:0000256" key="2">
    <source>
        <dbReference type="ARBA" id="ARBA00022722"/>
    </source>
</evidence>
<dbReference type="PANTHER" id="PTHR13966:SF19">
    <property type="entry name" value="NUCLEASE EXOG, MITOCHONDRIAL"/>
    <property type="match status" value="1"/>
</dbReference>
<dbReference type="GO" id="GO:0046872">
    <property type="term" value="F:metal ion binding"/>
    <property type="evidence" value="ECO:0007669"/>
    <property type="project" value="UniProtKB-KW"/>
</dbReference>
<dbReference type="STRING" id="48709.A0A1D2N374"/>
<keyword evidence="3" id="KW-0255">Endonuclease</keyword>
<dbReference type="EMBL" id="LJIJ01000259">
    <property type="protein sequence ID" value="ODM99726.1"/>
    <property type="molecule type" value="Genomic_DNA"/>
</dbReference>
<keyword evidence="6" id="KW-0732">Signal</keyword>
<dbReference type="Gene3D" id="3.40.570.10">
    <property type="entry name" value="Extracellular Endonuclease, subunit A"/>
    <property type="match status" value="1"/>
</dbReference>
<dbReference type="PANTHER" id="PTHR13966">
    <property type="entry name" value="ENDONUCLEASE RELATED"/>
    <property type="match status" value="1"/>
</dbReference>
<reference evidence="8 9" key="1">
    <citation type="journal article" date="2016" name="Genome Biol. Evol.">
        <title>Gene Family Evolution Reflects Adaptation to Soil Environmental Stressors in the Genome of the Collembolan Orchesella cincta.</title>
        <authorList>
            <person name="Faddeeva-Vakhrusheva A."/>
            <person name="Derks M.F."/>
            <person name="Anvar S.Y."/>
            <person name="Agamennone V."/>
            <person name="Suring W."/>
            <person name="Smit S."/>
            <person name="van Straalen N.M."/>
            <person name="Roelofs D."/>
        </authorList>
    </citation>
    <scope>NUCLEOTIDE SEQUENCE [LARGE SCALE GENOMIC DNA]</scope>
    <source>
        <tissue evidence="8">Mixed pool</tissue>
    </source>
</reference>
<evidence type="ECO:0000256" key="3">
    <source>
        <dbReference type="ARBA" id="ARBA00022759"/>
    </source>
</evidence>
<feature type="active site" description="Proton acceptor" evidence="4">
    <location>
        <position position="158"/>
    </location>
</feature>
<keyword evidence="9" id="KW-1185">Reference proteome</keyword>
<accession>A0A1D2N374</accession>
<gene>
    <name evidence="8" type="ORF">Ocin01_06949</name>
</gene>
<dbReference type="InterPro" id="IPR040255">
    <property type="entry name" value="Non-specific_endonuclease"/>
</dbReference>
<name>A0A1D2N374_ORCCI</name>
<proteinExistence type="inferred from homology"/>
<evidence type="ECO:0000256" key="1">
    <source>
        <dbReference type="ARBA" id="ARBA00010052"/>
    </source>
</evidence>
<keyword evidence="3" id="KW-0378">Hydrolase</keyword>
<evidence type="ECO:0000259" key="7">
    <source>
        <dbReference type="SMART" id="SM00892"/>
    </source>
</evidence>
<dbReference type="OMA" id="CERAPQW"/>
<evidence type="ECO:0000256" key="5">
    <source>
        <dbReference type="PIRSR" id="PIRSR640255-2"/>
    </source>
</evidence>
<sequence length="333" mass="36897">MISFAGKGVLVLAFLQLLCLREILSGTIKESLRDYEDLDYLAGETLHRVGTCDNNKTLVEIRFDSDNPPVTLITLCHDEDLDFTLWAKSYIFGEDLENSEGGGNRPSFKEGDFYPTISADDCYKQVTQTETIGMLVGSTSLAQHYVQTSKNLFLSRGHLTPNGDPITAVQKAATFYFINVSPQWQTINGGNWVSLEMAARELAGNALSTFTVWTGSYGVSTLDDVNGNPVEIWLGRSSSGALVKKLPVNHLTWKVIYDETTRTGVAVIQINNPWVESVTDDDILCDDVCDQLSWVNWDTKDIVKGYTYCCTVASFKQKVSYAPELGDIPLLRG</sequence>
<evidence type="ECO:0000313" key="9">
    <source>
        <dbReference type="Proteomes" id="UP000094527"/>
    </source>
</evidence>
<dbReference type="GO" id="GO:0004521">
    <property type="term" value="F:RNA endonuclease activity"/>
    <property type="evidence" value="ECO:0007669"/>
    <property type="project" value="TreeGrafter"/>
</dbReference>
<dbReference type="InterPro" id="IPR044929">
    <property type="entry name" value="DNA/RNA_non-sp_Endonuclease_sf"/>
</dbReference>
<dbReference type="SMART" id="SM00892">
    <property type="entry name" value="Endonuclease_NS"/>
    <property type="match status" value="1"/>
</dbReference>
<comment type="caution">
    <text evidence="8">The sequence shown here is derived from an EMBL/GenBank/DDBJ whole genome shotgun (WGS) entry which is preliminary data.</text>
</comment>
<dbReference type="InterPro" id="IPR044925">
    <property type="entry name" value="His-Me_finger_sf"/>
</dbReference>
<feature type="domain" description="DNA/RNA non-specific endonuclease/pyrophosphatase/phosphodiesterase" evidence="7">
    <location>
        <begin position="69"/>
        <end position="315"/>
    </location>
</feature>
<dbReference type="Proteomes" id="UP000094527">
    <property type="component" value="Unassembled WGS sequence"/>
</dbReference>
<dbReference type="OrthoDB" id="5960141at2759"/>
<keyword evidence="2" id="KW-0540">Nuclease</keyword>
<dbReference type="GO" id="GO:0003676">
    <property type="term" value="F:nucleic acid binding"/>
    <property type="evidence" value="ECO:0007669"/>
    <property type="project" value="InterPro"/>
</dbReference>
<dbReference type="InterPro" id="IPR001604">
    <property type="entry name" value="Endo_G_ENPP1-like_dom"/>
</dbReference>
<evidence type="ECO:0000256" key="6">
    <source>
        <dbReference type="SAM" id="SignalP"/>
    </source>
</evidence>
<dbReference type="GO" id="GO:0006309">
    <property type="term" value="P:apoptotic DNA fragmentation"/>
    <property type="evidence" value="ECO:0007669"/>
    <property type="project" value="TreeGrafter"/>
</dbReference>
<dbReference type="GO" id="GO:0005634">
    <property type="term" value="C:nucleus"/>
    <property type="evidence" value="ECO:0007669"/>
    <property type="project" value="TreeGrafter"/>
</dbReference>
<dbReference type="GO" id="GO:0005743">
    <property type="term" value="C:mitochondrial inner membrane"/>
    <property type="evidence" value="ECO:0007669"/>
    <property type="project" value="TreeGrafter"/>
</dbReference>
<dbReference type="Pfam" id="PF01223">
    <property type="entry name" value="Endonuclease_NS"/>
    <property type="match status" value="1"/>
</dbReference>
<dbReference type="AlphaFoldDB" id="A0A1D2N374"/>
<dbReference type="GO" id="GO:0000014">
    <property type="term" value="F:single-stranded DNA endodeoxyribonuclease activity"/>
    <property type="evidence" value="ECO:0007669"/>
    <property type="project" value="TreeGrafter"/>
</dbReference>
<feature type="signal peptide" evidence="6">
    <location>
        <begin position="1"/>
        <end position="25"/>
    </location>
</feature>
<evidence type="ECO:0000256" key="4">
    <source>
        <dbReference type="PIRSR" id="PIRSR640255-1"/>
    </source>
</evidence>